<organism evidence="2 3">
    <name type="scientific">Chlamydomonas schloesseri</name>
    <dbReference type="NCBI Taxonomy" id="2026947"/>
    <lineage>
        <taxon>Eukaryota</taxon>
        <taxon>Viridiplantae</taxon>
        <taxon>Chlorophyta</taxon>
        <taxon>core chlorophytes</taxon>
        <taxon>Chlorophyceae</taxon>
        <taxon>CS clade</taxon>
        <taxon>Chlamydomonadales</taxon>
        <taxon>Chlamydomonadaceae</taxon>
        <taxon>Chlamydomonas</taxon>
    </lineage>
</organism>
<protein>
    <submittedName>
        <fullName evidence="2">Uncharacterized protein</fullName>
    </submittedName>
</protein>
<name>A0A835TD98_9CHLO</name>
<keyword evidence="3" id="KW-1185">Reference proteome</keyword>
<comment type="caution">
    <text evidence="2">The sequence shown here is derived from an EMBL/GenBank/DDBJ whole genome shotgun (WGS) entry which is preliminary data.</text>
</comment>
<feature type="compositionally biased region" description="Low complexity" evidence="1">
    <location>
        <begin position="10"/>
        <end position="21"/>
    </location>
</feature>
<dbReference type="Proteomes" id="UP000613740">
    <property type="component" value="Unassembled WGS sequence"/>
</dbReference>
<gene>
    <name evidence="2" type="ORF">HYH02_009419</name>
</gene>
<dbReference type="EMBL" id="JAEHOD010000032">
    <property type="protein sequence ID" value="KAG2443003.1"/>
    <property type="molecule type" value="Genomic_DNA"/>
</dbReference>
<feature type="compositionally biased region" description="Low complexity" evidence="1">
    <location>
        <begin position="40"/>
        <end position="52"/>
    </location>
</feature>
<proteinExistence type="predicted"/>
<accession>A0A835TD98</accession>
<evidence type="ECO:0000256" key="1">
    <source>
        <dbReference type="SAM" id="MobiDB-lite"/>
    </source>
</evidence>
<sequence>MFGGVAVAVEETQGTEGTEAAKASGCSASSPADGSSNWARGSSSSSSSSRGGRWVAVDSCTLEPALYAVGAAEVAARGLAMGYGVHAGGVNDEWDGARDSLVQYVLGMRGGERRQRAAGAGELVGGGRRRLALARLAVVAVWAAAAAAAAAARAGTRRSQALWLRPQAPLDADFGPVADLQKFAGRRVRGSSSCAPAAGWVPGRLRC</sequence>
<dbReference type="AlphaFoldDB" id="A0A835TD98"/>
<evidence type="ECO:0000313" key="3">
    <source>
        <dbReference type="Proteomes" id="UP000613740"/>
    </source>
</evidence>
<evidence type="ECO:0000313" key="2">
    <source>
        <dbReference type="EMBL" id="KAG2443003.1"/>
    </source>
</evidence>
<feature type="compositionally biased region" description="Polar residues" evidence="1">
    <location>
        <begin position="26"/>
        <end position="39"/>
    </location>
</feature>
<feature type="region of interest" description="Disordered" evidence="1">
    <location>
        <begin position="10"/>
        <end position="52"/>
    </location>
</feature>
<reference evidence="2" key="1">
    <citation type="journal article" date="2020" name="bioRxiv">
        <title>Comparative genomics of Chlamydomonas.</title>
        <authorList>
            <person name="Craig R.J."/>
            <person name="Hasan A.R."/>
            <person name="Ness R.W."/>
            <person name="Keightley P.D."/>
        </authorList>
    </citation>
    <scope>NUCLEOTIDE SEQUENCE</scope>
    <source>
        <strain evidence="2">CCAP 11/173</strain>
    </source>
</reference>